<accession>A0ABQ5MYR0</accession>
<reference evidence="2 3" key="1">
    <citation type="journal article" date="2023" name="Int. J. Syst. Evol. Microbiol.">
        <title>Arthrobacter mangrovi sp. nov., an actinobacterium isolated from the rhizosphere of a mangrove.</title>
        <authorList>
            <person name="Hamada M."/>
            <person name="Saitou S."/>
            <person name="Enomoto N."/>
            <person name="Nanri K."/>
            <person name="Hidaka K."/>
            <person name="Miura T."/>
            <person name="Tamura T."/>
        </authorList>
    </citation>
    <scope>NUCLEOTIDE SEQUENCE [LARGE SCALE GENOMIC DNA]</scope>
    <source>
        <strain evidence="2 3">NBRC 112813</strain>
    </source>
</reference>
<protein>
    <submittedName>
        <fullName evidence="2">Uncharacterized protein</fullName>
    </submittedName>
</protein>
<name>A0ABQ5MYR0_9MICC</name>
<dbReference type="EMBL" id="BRVS01000027">
    <property type="protein sequence ID" value="GLB69093.1"/>
    <property type="molecule type" value="Genomic_DNA"/>
</dbReference>
<comment type="caution">
    <text evidence="2">The sequence shown here is derived from an EMBL/GenBank/DDBJ whole genome shotgun (WGS) entry which is preliminary data.</text>
</comment>
<feature type="compositionally biased region" description="Polar residues" evidence="1">
    <location>
        <begin position="51"/>
        <end position="60"/>
    </location>
</feature>
<evidence type="ECO:0000313" key="2">
    <source>
        <dbReference type="EMBL" id="GLB69093.1"/>
    </source>
</evidence>
<keyword evidence="3" id="KW-1185">Reference proteome</keyword>
<organism evidence="2 3">
    <name type="scientific">Arthrobacter mangrovi</name>
    <dbReference type="NCBI Taxonomy" id="2966350"/>
    <lineage>
        <taxon>Bacteria</taxon>
        <taxon>Bacillati</taxon>
        <taxon>Actinomycetota</taxon>
        <taxon>Actinomycetes</taxon>
        <taxon>Micrococcales</taxon>
        <taxon>Micrococcaceae</taxon>
        <taxon>Arthrobacter</taxon>
    </lineage>
</organism>
<gene>
    <name evidence="2" type="ORF">AHIS1636_35360</name>
</gene>
<dbReference type="Proteomes" id="UP001209654">
    <property type="component" value="Unassembled WGS sequence"/>
</dbReference>
<feature type="region of interest" description="Disordered" evidence="1">
    <location>
        <begin position="48"/>
        <end position="71"/>
    </location>
</feature>
<evidence type="ECO:0000256" key="1">
    <source>
        <dbReference type="SAM" id="MobiDB-lite"/>
    </source>
</evidence>
<proteinExistence type="predicted"/>
<evidence type="ECO:0000313" key="3">
    <source>
        <dbReference type="Proteomes" id="UP001209654"/>
    </source>
</evidence>
<sequence>MRRIEGVPARPADLLTASIYDHETLSLEHGCYGHVLLLGSPTAKADLALPPSSSQRTPATEFSAGVAPNLKDQPGVFRHAEQLHLNRLQ</sequence>